<dbReference type="Proteomes" id="UP001281410">
    <property type="component" value="Unassembled WGS sequence"/>
</dbReference>
<protein>
    <recommendedName>
        <fullName evidence="1">RNase H type-1 domain-containing protein</fullName>
    </recommendedName>
</protein>
<dbReference type="InterPro" id="IPR053151">
    <property type="entry name" value="RNase_H-like"/>
</dbReference>
<evidence type="ECO:0000313" key="3">
    <source>
        <dbReference type="Proteomes" id="UP001281410"/>
    </source>
</evidence>
<dbReference type="InterPro" id="IPR012337">
    <property type="entry name" value="RNaseH-like_sf"/>
</dbReference>
<gene>
    <name evidence="2" type="ORF">Dsin_028528</name>
</gene>
<comment type="caution">
    <text evidence="2">The sequence shown here is derived from an EMBL/GenBank/DDBJ whole genome shotgun (WGS) entry which is preliminary data.</text>
</comment>
<dbReference type="Gene3D" id="3.30.420.10">
    <property type="entry name" value="Ribonuclease H-like superfamily/Ribonuclease H"/>
    <property type="match status" value="1"/>
</dbReference>
<accession>A0AAE0DVM6</accession>
<dbReference type="CDD" id="cd06222">
    <property type="entry name" value="RNase_H_like"/>
    <property type="match status" value="1"/>
</dbReference>
<sequence length="181" mass="20983">MKCLVYLEPVDGKSVDFRFTLSLVWRAVFDSSRLEIGCMCNNVEDLLILRSFGIRGRPARVLVFAFQAKLLAASMAVNFAWNFGWHQIWLESDSSYMVQLLSSRSDSVPWRVWQAWNICIYQISDMEFQVSHIFREGDHVTVALYKHSLGLEVDSWWFFAPPFRSSLVGNDCMGNESFRFS</sequence>
<evidence type="ECO:0000313" key="2">
    <source>
        <dbReference type="EMBL" id="KAK3188967.1"/>
    </source>
</evidence>
<reference evidence="2" key="1">
    <citation type="journal article" date="2023" name="Plant J.">
        <title>Genome sequences and population genomics provide insights into the demographic history, inbreeding, and mutation load of two 'living fossil' tree species of Dipteronia.</title>
        <authorList>
            <person name="Feng Y."/>
            <person name="Comes H.P."/>
            <person name="Chen J."/>
            <person name="Zhu S."/>
            <person name="Lu R."/>
            <person name="Zhang X."/>
            <person name="Li P."/>
            <person name="Qiu J."/>
            <person name="Olsen K.M."/>
            <person name="Qiu Y."/>
        </authorList>
    </citation>
    <scope>NUCLEOTIDE SEQUENCE</scope>
    <source>
        <strain evidence="2">NBL</strain>
    </source>
</reference>
<dbReference type="PANTHER" id="PTHR47723">
    <property type="entry name" value="OS05G0353850 PROTEIN"/>
    <property type="match status" value="1"/>
</dbReference>
<evidence type="ECO:0000259" key="1">
    <source>
        <dbReference type="Pfam" id="PF13456"/>
    </source>
</evidence>
<dbReference type="EMBL" id="JANJYJ010000009">
    <property type="protein sequence ID" value="KAK3188967.1"/>
    <property type="molecule type" value="Genomic_DNA"/>
</dbReference>
<dbReference type="AlphaFoldDB" id="A0AAE0DVM6"/>
<dbReference type="InterPro" id="IPR044730">
    <property type="entry name" value="RNase_H-like_dom_plant"/>
</dbReference>
<dbReference type="GO" id="GO:0003676">
    <property type="term" value="F:nucleic acid binding"/>
    <property type="evidence" value="ECO:0007669"/>
    <property type="project" value="InterPro"/>
</dbReference>
<name>A0AAE0DVM6_9ROSI</name>
<organism evidence="2 3">
    <name type="scientific">Dipteronia sinensis</name>
    <dbReference type="NCBI Taxonomy" id="43782"/>
    <lineage>
        <taxon>Eukaryota</taxon>
        <taxon>Viridiplantae</taxon>
        <taxon>Streptophyta</taxon>
        <taxon>Embryophyta</taxon>
        <taxon>Tracheophyta</taxon>
        <taxon>Spermatophyta</taxon>
        <taxon>Magnoliopsida</taxon>
        <taxon>eudicotyledons</taxon>
        <taxon>Gunneridae</taxon>
        <taxon>Pentapetalae</taxon>
        <taxon>rosids</taxon>
        <taxon>malvids</taxon>
        <taxon>Sapindales</taxon>
        <taxon>Sapindaceae</taxon>
        <taxon>Hippocastanoideae</taxon>
        <taxon>Acereae</taxon>
        <taxon>Dipteronia</taxon>
    </lineage>
</organism>
<keyword evidence="3" id="KW-1185">Reference proteome</keyword>
<dbReference type="InterPro" id="IPR002156">
    <property type="entry name" value="RNaseH_domain"/>
</dbReference>
<dbReference type="PANTHER" id="PTHR47723:SF23">
    <property type="entry name" value="REVERSE TRANSCRIPTASE-LIKE PROTEIN"/>
    <property type="match status" value="1"/>
</dbReference>
<dbReference type="InterPro" id="IPR036397">
    <property type="entry name" value="RNaseH_sf"/>
</dbReference>
<feature type="domain" description="RNase H type-1" evidence="1">
    <location>
        <begin position="66"/>
        <end position="144"/>
    </location>
</feature>
<proteinExistence type="predicted"/>
<dbReference type="Pfam" id="PF13456">
    <property type="entry name" value="RVT_3"/>
    <property type="match status" value="1"/>
</dbReference>
<dbReference type="SUPFAM" id="SSF53098">
    <property type="entry name" value="Ribonuclease H-like"/>
    <property type="match status" value="1"/>
</dbReference>
<dbReference type="GO" id="GO:0004523">
    <property type="term" value="F:RNA-DNA hybrid ribonuclease activity"/>
    <property type="evidence" value="ECO:0007669"/>
    <property type="project" value="InterPro"/>
</dbReference>